<dbReference type="EMBL" id="MKIP01000051">
    <property type="protein sequence ID" value="OLP59596.1"/>
    <property type="molecule type" value="Genomic_DNA"/>
</dbReference>
<dbReference type="Proteomes" id="UP000186364">
    <property type="component" value="Unassembled WGS sequence"/>
</dbReference>
<accession>A0A1Q9AVW9</accession>
<comment type="caution">
    <text evidence="1">The sequence shown here is derived from an EMBL/GenBank/DDBJ whole genome shotgun (WGS) entry which is preliminary data.</text>
</comment>
<evidence type="ECO:0000313" key="2">
    <source>
        <dbReference type="Proteomes" id="UP000186364"/>
    </source>
</evidence>
<gene>
    <name evidence="1" type="ORF">BJF93_20505</name>
</gene>
<proteinExistence type="predicted"/>
<name>A0A1Q9AVW9_9HYPH</name>
<sequence>MAANFPSFLFTLLVLTGEAPKAFQIEDDAGVSYVLALLRRAIAGTNQQSFCATDSAFLEDASGDRGGLSEEP</sequence>
<protein>
    <submittedName>
        <fullName evidence="1">Uncharacterized protein</fullName>
    </submittedName>
</protein>
<evidence type="ECO:0000313" key="1">
    <source>
        <dbReference type="EMBL" id="OLP59596.1"/>
    </source>
</evidence>
<organism evidence="1 2">
    <name type="scientific">Xaviernesmea oryzae</name>
    <dbReference type="NCBI Taxonomy" id="464029"/>
    <lineage>
        <taxon>Bacteria</taxon>
        <taxon>Pseudomonadati</taxon>
        <taxon>Pseudomonadota</taxon>
        <taxon>Alphaproteobacteria</taxon>
        <taxon>Hyphomicrobiales</taxon>
        <taxon>Rhizobiaceae</taxon>
        <taxon>Rhizobium/Agrobacterium group</taxon>
        <taxon>Xaviernesmea</taxon>
    </lineage>
</organism>
<keyword evidence="2" id="KW-1185">Reference proteome</keyword>
<dbReference type="AlphaFoldDB" id="A0A1Q9AVW9"/>
<reference evidence="1 2" key="1">
    <citation type="submission" date="2016-09" db="EMBL/GenBank/DDBJ databases">
        <title>Rhizobium sp. nov., a novel species isolated from the rice rhizosphere.</title>
        <authorList>
            <person name="Zhao J."/>
            <person name="Zhang X."/>
        </authorList>
    </citation>
    <scope>NUCLEOTIDE SEQUENCE [LARGE SCALE GENOMIC DNA]</scope>
    <source>
        <strain evidence="1 2">1.7048</strain>
    </source>
</reference>